<dbReference type="EMBL" id="WHNX01000050">
    <property type="protein sequence ID" value="MPW27246.1"/>
    <property type="molecule type" value="Genomic_DNA"/>
</dbReference>
<keyword evidence="2" id="KW-1185">Reference proteome</keyword>
<reference evidence="1 2" key="1">
    <citation type="submission" date="2019-10" db="EMBL/GenBank/DDBJ databases">
        <title>Alkalibaculum tamaniensis sp.nov., a new alkaliphilic acetogen, isolated on methoxylated aromatics from a mud volcano.</title>
        <authorList>
            <person name="Khomyakova M.A."/>
            <person name="Merkel A.Y."/>
            <person name="Bonch-Osmolovskaya E.A."/>
            <person name="Slobodkin A.I."/>
        </authorList>
    </citation>
    <scope>NUCLEOTIDE SEQUENCE [LARGE SCALE GENOMIC DNA]</scope>
    <source>
        <strain evidence="1 2">M08DMB</strain>
    </source>
</reference>
<protein>
    <submittedName>
        <fullName evidence="1">Uncharacterized protein</fullName>
    </submittedName>
</protein>
<accession>A0A6A7KCW7</accession>
<sequence length="143" mass="16457">MSKIDMFIEDTIYTPNNSNKDNSSFNDSILIYGDNSLTEQVIAYCESMKYEYKTIDDIQFISMDYKYSCLLALSYNDANNLITSSVATKVYSIINVIALCNYQNNMKIYNDLNFIEVILRKNDTNSHLSIIKESLQNAVKYEG</sequence>
<proteinExistence type="predicted"/>
<gene>
    <name evidence="1" type="ORF">GC105_15875</name>
</gene>
<dbReference type="RefSeq" id="WP_152806791.1">
    <property type="nucleotide sequence ID" value="NZ_WHNX01000050.1"/>
</dbReference>
<dbReference type="Proteomes" id="UP000440004">
    <property type="component" value="Unassembled WGS sequence"/>
</dbReference>
<dbReference type="AlphaFoldDB" id="A0A6A7KCW7"/>
<organism evidence="1 2">
    <name type="scientific">Alkalibaculum sporogenes</name>
    <dbReference type="NCBI Taxonomy" id="2655001"/>
    <lineage>
        <taxon>Bacteria</taxon>
        <taxon>Bacillati</taxon>
        <taxon>Bacillota</taxon>
        <taxon>Clostridia</taxon>
        <taxon>Eubacteriales</taxon>
        <taxon>Eubacteriaceae</taxon>
        <taxon>Alkalibaculum</taxon>
    </lineage>
</organism>
<evidence type="ECO:0000313" key="1">
    <source>
        <dbReference type="EMBL" id="MPW27246.1"/>
    </source>
</evidence>
<name>A0A6A7KCW7_9FIRM</name>
<evidence type="ECO:0000313" key="2">
    <source>
        <dbReference type="Proteomes" id="UP000440004"/>
    </source>
</evidence>
<comment type="caution">
    <text evidence="1">The sequence shown here is derived from an EMBL/GenBank/DDBJ whole genome shotgun (WGS) entry which is preliminary data.</text>
</comment>